<gene>
    <name evidence="2" type="ORF">PSON_ATCC_30995.1.T0540239</name>
</gene>
<keyword evidence="1" id="KW-1133">Transmembrane helix</keyword>
<sequence length="709" mass="82649">MPKFYKYLRHIDMLVTPYEFNVTKSQKSLTKLGTQNIFLGGFFSIAILVLMIVYTISIFISAISKSGSIYAGTQTTSDFQYLDQNTSRFLLQLSYAQSGEIIEYDQEFQTYLQFKVEYVQQIRPQNTSMYRREINQLNLSQCSSDVIDNFKFNSQSLSEDRKLKFVCFNGGYKLSGSFFDPTYNYLKISIIRCMNSTICKSIDQVENLLNKGINVNIFIQNSKIKQTLNMTQPSEQSAYIVFWRLNAGIANGEDIFLQPILIDLINSKNVFTSLTNDDDARTRIFRSSKVEKQERRQYPIILNKTDELCAFYLRTSSDSQYFFASKTEPFSVFLDAVSQASGLTVAILGFAKILYKIYIAHETYVKVMNQVYKFDFRDNTTIKENESFESNQKSDKRKGLEQLYSNQLDYSFCTYLQIELRKILGDICLFKYCCKKSYNKKTIMAQIAKSKIMSDLELSNIVKKLYVIDSLKLFLFDDVQLKLFNSFSEPVIYKKITDHKDVFKNINKDYHRSLMKGSLLEKYQFKNQVSVPMDFKDVFSSKVPIEMQLSKVSRFFKAQIKAQNGEELLQAYSKIQQGENFNKKMNEQLLNFIQYNTILYQMIDLSHKKCSIKSIEKEEIKFVKARSQYSKIKQQSKNFDENYIIDEAKESISARSPDSELSIQKYKYIVANNGDKQVEQQDFDVIQEKEGIQISEFENQSSQKQLKNL</sequence>
<keyword evidence="1" id="KW-0812">Transmembrane</keyword>
<evidence type="ECO:0000313" key="2">
    <source>
        <dbReference type="EMBL" id="CAD8089648.1"/>
    </source>
</evidence>
<keyword evidence="3" id="KW-1185">Reference proteome</keyword>
<reference evidence="2" key="1">
    <citation type="submission" date="2021-01" db="EMBL/GenBank/DDBJ databases">
        <authorList>
            <consortium name="Genoscope - CEA"/>
            <person name="William W."/>
        </authorList>
    </citation>
    <scope>NUCLEOTIDE SEQUENCE</scope>
</reference>
<name>A0A8S1NAI5_9CILI</name>
<dbReference type="AlphaFoldDB" id="A0A8S1NAI5"/>
<proteinExistence type="predicted"/>
<dbReference type="GO" id="GO:0007131">
    <property type="term" value="P:reciprocal meiotic recombination"/>
    <property type="evidence" value="ECO:0007669"/>
    <property type="project" value="TreeGrafter"/>
</dbReference>
<dbReference type="Proteomes" id="UP000692954">
    <property type="component" value="Unassembled WGS sequence"/>
</dbReference>
<protein>
    <recommendedName>
        <fullName evidence="4">Transmembrane protein</fullName>
    </recommendedName>
</protein>
<feature type="transmembrane region" description="Helical" evidence="1">
    <location>
        <begin position="37"/>
        <end position="60"/>
    </location>
</feature>
<accession>A0A8S1NAI5</accession>
<dbReference type="PANTHER" id="PTHR31398">
    <property type="entry name" value="MEIOTIC NUCLEAR DIVISION PROTEIN 1 HOMOLOG"/>
    <property type="match status" value="1"/>
</dbReference>
<evidence type="ECO:0000313" key="3">
    <source>
        <dbReference type="Proteomes" id="UP000692954"/>
    </source>
</evidence>
<dbReference type="GO" id="GO:0005634">
    <property type="term" value="C:nucleus"/>
    <property type="evidence" value="ECO:0007669"/>
    <property type="project" value="TreeGrafter"/>
</dbReference>
<keyword evidence="1" id="KW-0472">Membrane</keyword>
<dbReference type="PANTHER" id="PTHR31398:SF0">
    <property type="entry name" value="MEIOTIC NUCLEAR DIVISION PROTEIN 1 HOMOLOG"/>
    <property type="match status" value="1"/>
</dbReference>
<evidence type="ECO:0000256" key="1">
    <source>
        <dbReference type="SAM" id="Phobius"/>
    </source>
</evidence>
<organism evidence="2 3">
    <name type="scientific">Paramecium sonneborni</name>
    <dbReference type="NCBI Taxonomy" id="65129"/>
    <lineage>
        <taxon>Eukaryota</taxon>
        <taxon>Sar</taxon>
        <taxon>Alveolata</taxon>
        <taxon>Ciliophora</taxon>
        <taxon>Intramacronucleata</taxon>
        <taxon>Oligohymenophorea</taxon>
        <taxon>Peniculida</taxon>
        <taxon>Parameciidae</taxon>
        <taxon>Paramecium</taxon>
    </lineage>
</organism>
<comment type="caution">
    <text evidence="2">The sequence shown here is derived from an EMBL/GenBank/DDBJ whole genome shotgun (WGS) entry which is preliminary data.</text>
</comment>
<dbReference type="EMBL" id="CAJJDN010000054">
    <property type="protein sequence ID" value="CAD8089648.1"/>
    <property type="molecule type" value="Genomic_DNA"/>
</dbReference>
<dbReference type="OrthoDB" id="296679at2759"/>
<evidence type="ECO:0008006" key="4">
    <source>
        <dbReference type="Google" id="ProtNLM"/>
    </source>
</evidence>